<dbReference type="Gene3D" id="2.60.40.790">
    <property type="match status" value="1"/>
</dbReference>
<evidence type="ECO:0000259" key="6">
    <source>
        <dbReference type="PROSITE" id="PS01031"/>
    </source>
</evidence>
<name>A0A9Q0J8V8_9ROSI</name>
<feature type="chain" id="PRO_5040501524" description="SHSP domain-containing protein" evidence="5">
    <location>
        <begin position="25"/>
        <end position="398"/>
    </location>
</feature>
<dbReference type="EMBL" id="JAKUCV010004880">
    <property type="protein sequence ID" value="KAJ4833731.1"/>
    <property type="molecule type" value="Genomic_DNA"/>
</dbReference>
<dbReference type="InterPro" id="IPR008978">
    <property type="entry name" value="HSP20-like_chaperone"/>
</dbReference>
<evidence type="ECO:0000256" key="4">
    <source>
        <dbReference type="SAM" id="MobiDB-lite"/>
    </source>
</evidence>
<organism evidence="7 8">
    <name type="scientific">Turnera subulata</name>
    <dbReference type="NCBI Taxonomy" id="218843"/>
    <lineage>
        <taxon>Eukaryota</taxon>
        <taxon>Viridiplantae</taxon>
        <taxon>Streptophyta</taxon>
        <taxon>Embryophyta</taxon>
        <taxon>Tracheophyta</taxon>
        <taxon>Spermatophyta</taxon>
        <taxon>Magnoliopsida</taxon>
        <taxon>eudicotyledons</taxon>
        <taxon>Gunneridae</taxon>
        <taxon>Pentapetalae</taxon>
        <taxon>rosids</taxon>
        <taxon>fabids</taxon>
        <taxon>Malpighiales</taxon>
        <taxon>Passifloraceae</taxon>
        <taxon>Turnera</taxon>
    </lineage>
</organism>
<keyword evidence="1" id="KW-0809">Transit peptide</keyword>
<dbReference type="PANTHER" id="PTHR46991">
    <property type="entry name" value="23.5 KDA HEAT SHOCK PROTEIN, MITOCHONDRIAL"/>
    <property type="match status" value="1"/>
</dbReference>
<gene>
    <name evidence="7" type="ORF">Tsubulata_036340</name>
</gene>
<protein>
    <recommendedName>
        <fullName evidence="6">SHSP domain-containing protein</fullName>
    </recommendedName>
</protein>
<evidence type="ECO:0000256" key="5">
    <source>
        <dbReference type="SAM" id="SignalP"/>
    </source>
</evidence>
<dbReference type="PANTHER" id="PTHR46991:SF11">
    <property type="entry name" value="SMALL HEAT SHOCK PROTEIN HSPF"/>
    <property type="match status" value="1"/>
</dbReference>
<proteinExistence type="inferred from homology"/>
<dbReference type="Proteomes" id="UP001141552">
    <property type="component" value="Unassembled WGS sequence"/>
</dbReference>
<comment type="caution">
    <text evidence="7">The sequence shown here is derived from an EMBL/GenBank/DDBJ whole genome shotgun (WGS) entry which is preliminary data.</text>
</comment>
<keyword evidence="5" id="KW-0732">Signal</keyword>
<evidence type="ECO:0000256" key="2">
    <source>
        <dbReference type="ARBA" id="ARBA00023016"/>
    </source>
</evidence>
<evidence type="ECO:0000313" key="7">
    <source>
        <dbReference type="EMBL" id="KAJ4833731.1"/>
    </source>
</evidence>
<evidence type="ECO:0000313" key="8">
    <source>
        <dbReference type="Proteomes" id="UP001141552"/>
    </source>
</evidence>
<sequence>MAFLRFTTALLSKFLASPFRSASARAFRSTTAASSSPRDGADGGPTATQNASDHYDNVADFSSFVHGLSTEDQVKIFGRPSNELKDMLFVAGYKTNLEVKRRVIARKPPANLDICEMFEWNPFQVAGKSDSFKWKFDEEDGSLCLQIDVPGAAAGDVKVELEDGVVSFTAQEKGRRIPGARKYSGYLPFAAGKYRIEEANVTVKYGVLKIIIPRIFKEQGLHKERTKPQVELERSNDELLVFGQPEPFDEDEEFKDCEKDLYTKVELPLEVFNENVKLWVNYSSMYLTGIDLKREVCHFFNYDEDDTSILNWKFMLVLAVKEKDNSSSGEGVMFTRVELPGPYKEIAKLWVRSDRIYVTVRETKDRREGTIDLDLTKTEPKVYEPFILNFFSKGKQER</sequence>
<feature type="region of interest" description="Disordered" evidence="4">
    <location>
        <begin position="30"/>
        <end position="52"/>
    </location>
</feature>
<dbReference type="CDD" id="cd06464">
    <property type="entry name" value="ACD_sHsps-like"/>
    <property type="match status" value="1"/>
</dbReference>
<evidence type="ECO:0000256" key="1">
    <source>
        <dbReference type="ARBA" id="ARBA00022946"/>
    </source>
</evidence>
<dbReference type="InterPro" id="IPR044656">
    <property type="entry name" value="HSP14.7/HSP23.5/HSP23.6-like"/>
</dbReference>
<accession>A0A9Q0J8V8</accession>
<dbReference type="SUPFAM" id="SSF49764">
    <property type="entry name" value="HSP20-like chaperones"/>
    <property type="match status" value="1"/>
</dbReference>
<dbReference type="InterPro" id="IPR002068">
    <property type="entry name" value="A-crystallin/Hsp20_dom"/>
</dbReference>
<evidence type="ECO:0000256" key="3">
    <source>
        <dbReference type="PROSITE-ProRule" id="PRU00285"/>
    </source>
</evidence>
<dbReference type="AlphaFoldDB" id="A0A9Q0J8V8"/>
<reference evidence="7" key="1">
    <citation type="submission" date="2022-02" db="EMBL/GenBank/DDBJ databases">
        <authorList>
            <person name="Henning P.M."/>
            <person name="McCubbin A.G."/>
            <person name="Shore J.S."/>
        </authorList>
    </citation>
    <scope>NUCLEOTIDE SEQUENCE</scope>
    <source>
        <strain evidence="7">F60SS</strain>
        <tissue evidence="7">Leaves</tissue>
    </source>
</reference>
<dbReference type="PROSITE" id="PS01031">
    <property type="entry name" value="SHSP"/>
    <property type="match status" value="1"/>
</dbReference>
<reference evidence="7" key="2">
    <citation type="journal article" date="2023" name="Plants (Basel)">
        <title>Annotation of the Turnera subulata (Passifloraceae) Draft Genome Reveals the S-Locus Evolved after the Divergence of Turneroideae from Passifloroideae in a Stepwise Manner.</title>
        <authorList>
            <person name="Henning P.M."/>
            <person name="Roalson E.H."/>
            <person name="Mir W."/>
            <person name="McCubbin A.G."/>
            <person name="Shore J.S."/>
        </authorList>
    </citation>
    <scope>NUCLEOTIDE SEQUENCE</scope>
    <source>
        <strain evidence="7">F60SS</strain>
    </source>
</reference>
<comment type="similarity">
    <text evidence="3">Belongs to the small heat shock protein (HSP20) family.</text>
</comment>
<keyword evidence="2" id="KW-0346">Stress response</keyword>
<keyword evidence="8" id="KW-1185">Reference proteome</keyword>
<feature type="signal peptide" evidence="5">
    <location>
        <begin position="1"/>
        <end position="24"/>
    </location>
</feature>
<feature type="domain" description="SHSP" evidence="6">
    <location>
        <begin position="125"/>
        <end position="233"/>
    </location>
</feature>